<dbReference type="EMBL" id="CP001928">
    <property type="protein sequence ID" value="ADI37458.1"/>
    <property type="molecule type" value="Genomic_DNA"/>
</dbReference>
<dbReference type="AlphaFoldDB" id="D6YTJ7"/>
<protein>
    <submittedName>
        <fullName evidence="1">Uncharacterized protein</fullName>
    </submittedName>
</protein>
<sequence length="39" mass="4129">MLGLLTICYTESTSRIGILAKSCLEFEPGEAGAEAVQPE</sequence>
<dbReference type="Proteomes" id="UP000001505">
    <property type="component" value="Chromosome"/>
</dbReference>
<evidence type="ECO:0000313" key="2">
    <source>
        <dbReference type="Proteomes" id="UP000001505"/>
    </source>
</evidence>
<gene>
    <name evidence="1" type="ordered locus">wcw_0083</name>
</gene>
<dbReference type="HOGENOM" id="CLU_219840_0_0_0"/>
<organism evidence="1 2">
    <name type="scientific">Waddlia chondrophila (strain ATCC VR-1470 / WSU 86-1044)</name>
    <dbReference type="NCBI Taxonomy" id="716544"/>
    <lineage>
        <taxon>Bacteria</taxon>
        <taxon>Pseudomonadati</taxon>
        <taxon>Chlamydiota</taxon>
        <taxon>Chlamydiia</taxon>
        <taxon>Parachlamydiales</taxon>
        <taxon>Waddliaceae</taxon>
        <taxon>Waddlia</taxon>
    </lineage>
</organism>
<keyword evidence="2" id="KW-1185">Reference proteome</keyword>
<reference evidence="1 2" key="1">
    <citation type="journal article" date="2010" name="PLoS ONE">
        <title>The Waddlia genome: a window into chlamydial biology.</title>
        <authorList>
            <person name="Bertelli C."/>
            <person name="Collyn F."/>
            <person name="Croxatto A."/>
            <person name="Ruckert C."/>
            <person name="Polkinghorne A."/>
            <person name="Kebbi-Beghdadi C."/>
            <person name="Goesmann A."/>
            <person name="Vaughan L."/>
            <person name="Greub G."/>
        </authorList>
    </citation>
    <scope>NUCLEOTIDE SEQUENCE [LARGE SCALE GENOMIC DNA]</scope>
    <source>
        <strain evidence="2">ATCC VR-1470 / WSU 86-1044</strain>
    </source>
</reference>
<dbReference type="KEGG" id="wch:wcw_0083"/>
<evidence type="ECO:0000313" key="1">
    <source>
        <dbReference type="EMBL" id="ADI37458.1"/>
    </source>
</evidence>
<dbReference type="STRING" id="716544.wcw_0083"/>
<accession>D6YTJ7</accession>
<proteinExistence type="predicted"/>
<name>D6YTJ7_WADCW</name>